<evidence type="ECO:0000313" key="2">
    <source>
        <dbReference type="EMBL" id="OLQ04650.1"/>
    </source>
</evidence>
<protein>
    <submittedName>
        <fullName evidence="2">Uncharacterized protein</fullName>
    </submittedName>
</protein>
<keyword evidence="3" id="KW-1185">Reference proteome</keyword>
<gene>
    <name evidence="2" type="ORF">AK812_SmicGene12252</name>
</gene>
<dbReference type="EMBL" id="LSRX01000204">
    <property type="protein sequence ID" value="OLQ04650.1"/>
    <property type="molecule type" value="Genomic_DNA"/>
</dbReference>
<dbReference type="Proteomes" id="UP000186817">
    <property type="component" value="Unassembled WGS sequence"/>
</dbReference>
<feature type="region of interest" description="Disordered" evidence="1">
    <location>
        <begin position="61"/>
        <end position="97"/>
    </location>
</feature>
<evidence type="ECO:0000256" key="1">
    <source>
        <dbReference type="SAM" id="MobiDB-lite"/>
    </source>
</evidence>
<proteinExistence type="predicted"/>
<sequence length="97" mass="10622">MASMTPATCIPMPDEGAQPSDAAVAGAESAPETAAEATIEEELDERWNYIASLALKYWTPAGDQLQSPPQRPWQRPGEDHLRRPRYLPDEPSSSSQV</sequence>
<reference evidence="2 3" key="1">
    <citation type="submission" date="2016-02" db="EMBL/GenBank/DDBJ databases">
        <title>Genome analysis of coral dinoflagellate symbionts highlights evolutionary adaptations to a symbiotic lifestyle.</title>
        <authorList>
            <person name="Aranda M."/>
            <person name="Li Y."/>
            <person name="Liew Y.J."/>
            <person name="Baumgarten S."/>
            <person name="Simakov O."/>
            <person name="Wilson M."/>
            <person name="Piel J."/>
            <person name="Ashoor H."/>
            <person name="Bougouffa S."/>
            <person name="Bajic V.B."/>
            <person name="Ryu T."/>
            <person name="Ravasi T."/>
            <person name="Bayer T."/>
            <person name="Micklem G."/>
            <person name="Kim H."/>
            <person name="Bhak J."/>
            <person name="Lajeunesse T.C."/>
            <person name="Voolstra C.R."/>
        </authorList>
    </citation>
    <scope>NUCLEOTIDE SEQUENCE [LARGE SCALE GENOMIC DNA]</scope>
    <source>
        <strain evidence="2 3">CCMP2467</strain>
    </source>
</reference>
<comment type="caution">
    <text evidence="2">The sequence shown here is derived from an EMBL/GenBank/DDBJ whole genome shotgun (WGS) entry which is preliminary data.</text>
</comment>
<evidence type="ECO:0000313" key="3">
    <source>
        <dbReference type="Proteomes" id="UP000186817"/>
    </source>
</evidence>
<organism evidence="2 3">
    <name type="scientific">Symbiodinium microadriaticum</name>
    <name type="common">Dinoflagellate</name>
    <name type="synonym">Zooxanthella microadriatica</name>
    <dbReference type="NCBI Taxonomy" id="2951"/>
    <lineage>
        <taxon>Eukaryota</taxon>
        <taxon>Sar</taxon>
        <taxon>Alveolata</taxon>
        <taxon>Dinophyceae</taxon>
        <taxon>Suessiales</taxon>
        <taxon>Symbiodiniaceae</taxon>
        <taxon>Symbiodinium</taxon>
    </lineage>
</organism>
<dbReference type="AlphaFoldDB" id="A0A1Q9EB47"/>
<name>A0A1Q9EB47_SYMMI</name>
<accession>A0A1Q9EB47</accession>
<feature type="region of interest" description="Disordered" evidence="1">
    <location>
        <begin position="1"/>
        <end position="20"/>
    </location>
</feature>
<dbReference type="OrthoDB" id="10570022at2759"/>